<evidence type="ECO:0000313" key="5">
    <source>
        <dbReference type="Proteomes" id="UP000050867"/>
    </source>
</evidence>
<keyword evidence="2" id="KW-0812">Transmembrane</keyword>
<dbReference type="RefSeq" id="WP_018386257.1">
    <property type="nucleotide sequence ID" value="NZ_LLZU01000024.1"/>
</dbReference>
<dbReference type="Proteomes" id="UP000050867">
    <property type="component" value="Unassembled WGS sequence"/>
</dbReference>
<feature type="compositionally biased region" description="Basic and acidic residues" evidence="1">
    <location>
        <begin position="69"/>
        <end position="82"/>
    </location>
</feature>
<dbReference type="STRING" id="76728.AQ490_04235"/>
<evidence type="ECO:0000256" key="2">
    <source>
        <dbReference type="SAM" id="Phobius"/>
    </source>
</evidence>
<feature type="region of interest" description="Disordered" evidence="1">
    <location>
        <begin position="1"/>
        <end position="97"/>
    </location>
</feature>
<feature type="transmembrane region" description="Helical" evidence="2">
    <location>
        <begin position="133"/>
        <end position="154"/>
    </location>
</feature>
<sequence length="306" mass="34483">MSQPEMQPEEAPRPTGPRRDEPAPGTPRDRRGWRDRRDSWARRFRRDRAPGNQDHGTQDHGNRGAGDPGRAERGGQDRRRNPGDLLPGPFPPGDWQEPAQRLDGLYRWAEDRALSTARWYLRDRVWKRRTARLLRLAAVVFAVVGAAVPLLSLAADLDGYGAWGYVALLAAAASVGADRYFGLTSGWMRDVHTAQAVQRRLEAFQFEWASESVREVLGPTEGTASEAAERCLGVLRRFCEDLSELVRAETSDWILEFRSSLVQVQTHAPSTVEPRPQFGYATARTQLPPVNHRPSMPRQRPPEPPR</sequence>
<feature type="compositionally biased region" description="Basic and acidic residues" evidence="1">
    <location>
        <begin position="17"/>
        <end position="41"/>
    </location>
</feature>
<keyword evidence="2" id="KW-0472">Membrane</keyword>
<dbReference type="EMBL" id="LLZU01000024">
    <property type="protein sequence ID" value="KRV48465.1"/>
    <property type="molecule type" value="Genomic_DNA"/>
</dbReference>
<proteinExistence type="predicted"/>
<keyword evidence="2" id="KW-1133">Transmembrane helix</keyword>
<feature type="domain" description="SMODS and SLOG-associating 2TM effector" evidence="3">
    <location>
        <begin position="84"/>
        <end position="275"/>
    </location>
</feature>
<dbReference type="InterPro" id="IPR040688">
    <property type="entry name" value="SLATT_2"/>
</dbReference>
<reference evidence="4 5" key="1">
    <citation type="submission" date="2015-10" db="EMBL/GenBank/DDBJ databases">
        <title>Draft genome sequence of pyrrolomycin-producing Streptomyces vitaminophilus.</title>
        <authorList>
            <person name="Graham D.E."/>
            <person name="Mahan K.M."/>
            <person name="Klingeman D.M."/>
            <person name="Hettich R.L."/>
            <person name="Parry R.J."/>
        </authorList>
    </citation>
    <scope>NUCLEOTIDE SEQUENCE [LARGE SCALE GENOMIC DNA]</scope>
    <source>
        <strain evidence="4 5">ATCC 31673</strain>
    </source>
</reference>
<gene>
    <name evidence="4" type="ORF">AQ490_04235</name>
</gene>
<feature type="transmembrane region" description="Helical" evidence="2">
    <location>
        <begin position="160"/>
        <end position="181"/>
    </location>
</feature>
<keyword evidence="5" id="KW-1185">Reference proteome</keyword>
<protein>
    <recommendedName>
        <fullName evidence="3">SMODS and SLOG-associating 2TM effector domain-containing protein</fullName>
    </recommendedName>
</protein>
<dbReference type="NCBIfam" id="NF033633">
    <property type="entry name" value="SLATT_2"/>
    <property type="match status" value="1"/>
</dbReference>
<feature type="region of interest" description="Disordered" evidence="1">
    <location>
        <begin position="268"/>
        <end position="306"/>
    </location>
</feature>
<dbReference type="Pfam" id="PF18183">
    <property type="entry name" value="SLATT_2"/>
    <property type="match status" value="1"/>
</dbReference>
<evidence type="ECO:0000256" key="1">
    <source>
        <dbReference type="SAM" id="MobiDB-lite"/>
    </source>
</evidence>
<organism evidence="4 5">
    <name type="scientific">Wenjunlia vitaminophila</name>
    <name type="common">Streptomyces vitaminophilus</name>
    <dbReference type="NCBI Taxonomy" id="76728"/>
    <lineage>
        <taxon>Bacteria</taxon>
        <taxon>Bacillati</taxon>
        <taxon>Actinomycetota</taxon>
        <taxon>Actinomycetes</taxon>
        <taxon>Kitasatosporales</taxon>
        <taxon>Streptomycetaceae</taxon>
        <taxon>Wenjunlia</taxon>
    </lineage>
</organism>
<accession>A0A0T6LRF3</accession>
<dbReference type="AlphaFoldDB" id="A0A0T6LRF3"/>
<evidence type="ECO:0000313" key="4">
    <source>
        <dbReference type="EMBL" id="KRV48465.1"/>
    </source>
</evidence>
<comment type="caution">
    <text evidence="4">The sequence shown here is derived from an EMBL/GenBank/DDBJ whole genome shotgun (WGS) entry which is preliminary data.</text>
</comment>
<name>A0A0T6LRF3_WENVI</name>
<evidence type="ECO:0000259" key="3">
    <source>
        <dbReference type="Pfam" id="PF18183"/>
    </source>
</evidence>
<dbReference type="eggNOG" id="ENOG5033CIJ">
    <property type="taxonomic scope" value="Bacteria"/>
</dbReference>